<keyword evidence="8" id="KW-0274">FAD</keyword>
<protein>
    <recommendedName>
        <fullName evidence="5 12">Long-chain-alcohol oxidase</fullName>
        <ecNumber evidence="5 12">1.1.3.20</ecNumber>
    </recommendedName>
</protein>
<dbReference type="SUPFAM" id="SSF51905">
    <property type="entry name" value="FAD/NAD(P)-binding domain"/>
    <property type="match status" value="1"/>
</dbReference>
<organism evidence="17">
    <name type="scientific">Absidia glauca</name>
    <name type="common">Pin mould</name>
    <dbReference type="NCBI Taxonomy" id="4829"/>
    <lineage>
        <taxon>Eukaryota</taxon>
        <taxon>Fungi</taxon>
        <taxon>Fungi incertae sedis</taxon>
        <taxon>Mucoromycota</taxon>
        <taxon>Mucoromycotina</taxon>
        <taxon>Mucoromycetes</taxon>
        <taxon>Mucorales</taxon>
        <taxon>Cunninghamellaceae</taxon>
        <taxon>Absidia</taxon>
    </lineage>
</organism>
<name>A0A163L088_ABSGL</name>
<evidence type="ECO:0000256" key="12">
    <source>
        <dbReference type="PIRNR" id="PIRNR028937"/>
    </source>
</evidence>
<gene>
    <name evidence="17" type="primary">ABSGL_08857.1 scaffold 10450</name>
</gene>
<evidence type="ECO:0000256" key="13">
    <source>
        <dbReference type="PIRSR" id="PIRSR028937-1"/>
    </source>
</evidence>
<dbReference type="AlphaFoldDB" id="A0A163L088"/>
<dbReference type="STRING" id="4829.A0A163L088"/>
<keyword evidence="10 12" id="KW-0560">Oxidoreductase</keyword>
<comment type="function">
    <text evidence="2">Long-chain fatty alcohol oxidase involved in the omega-oxidation pathway of lipid degradation.</text>
</comment>
<evidence type="ECO:0000256" key="4">
    <source>
        <dbReference type="ARBA" id="ARBA00010790"/>
    </source>
</evidence>
<evidence type="ECO:0000256" key="6">
    <source>
        <dbReference type="ARBA" id="ARBA00022630"/>
    </source>
</evidence>
<evidence type="ECO:0000256" key="2">
    <source>
        <dbReference type="ARBA" id="ARBA00003842"/>
    </source>
</evidence>
<dbReference type="InterPro" id="IPR036188">
    <property type="entry name" value="FAD/NAD-bd_sf"/>
</dbReference>
<dbReference type="PIRSF" id="PIRSF028937">
    <property type="entry name" value="Lg_Ch_AO"/>
    <property type="match status" value="1"/>
</dbReference>
<comment type="similarity">
    <text evidence="4 12">Belongs to the GMC oxidoreductase family.</text>
</comment>
<dbReference type="GO" id="GO:0046577">
    <property type="term" value="F:long-chain-alcohol oxidase activity"/>
    <property type="evidence" value="ECO:0007669"/>
    <property type="project" value="UniProtKB-EC"/>
</dbReference>
<keyword evidence="18" id="KW-1185">Reference proteome</keyword>
<evidence type="ECO:0000256" key="11">
    <source>
        <dbReference type="ARBA" id="ARBA00023136"/>
    </source>
</evidence>
<proteinExistence type="inferred from homology"/>
<evidence type="ECO:0000259" key="14">
    <source>
        <dbReference type="Pfam" id="PF00732"/>
    </source>
</evidence>
<feature type="active site" description="Proton acceptor" evidence="13">
    <location>
        <position position="654"/>
    </location>
</feature>
<reference evidence="17" key="1">
    <citation type="submission" date="2016-04" db="EMBL/GenBank/DDBJ databases">
        <authorList>
            <person name="Evans L.H."/>
            <person name="Alamgir A."/>
            <person name="Owens N."/>
            <person name="Weber N.D."/>
            <person name="Virtaneva K."/>
            <person name="Barbian K."/>
            <person name="Babar A."/>
            <person name="Rosenke K."/>
        </authorList>
    </citation>
    <scope>NUCLEOTIDE SEQUENCE [LARGE SCALE GENOMIC DNA]</scope>
    <source>
        <strain evidence="17">CBS 101.48</strain>
    </source>
</reference>
<dbReference type="EMBL" id="LT554031">
    <property type="protein sequence ID" value="SAM03040.1"/>
    <property type="molecule type" value="Genomic_DNA"/>
</dbReference>
<keyword evidence="9" id="KW-1133">Transmembrane helix</keyword>
<dbReference type="InterPro" id="IPR003953">
    <property type="entry name" value="FAD-dep_OxRdtase_2_FAD-bd"/>
</dbReference>
<sequence>MAATLILNEQQKATLQSILDTFLAELTPDEIQSLTLLQDSHRTITDEDVQLMASTTCGNLTTNVISRPNITSAPPYDHITTLLDFVQHTMANNPTKTQGFLKLLWALSTSTGTTLLTQGRYRRPIAQLPRSEREQILIHWRQSRFHFFRSLYTSFAGLTWAISYARAEAQHTLHRAIGYPTFDPVRSLPDYTPVNDQPRLPITHHPQYDRDGGFDVIVVGSGAGGGVVAAQVAKAGLSVLVIEKGPYYHESDYVLQEGAAARRNMERGGTFLNEEGTMGFMAGSLIGGGTSINYSASLQLPHYVRNEWAKQGLSYFVSNKFAKDTELVCQRIGATTDGVRIYGSNQVLMDGCKNLGYHVEVIPQNSGGHAHECHWCSTGCRDGIKNGTMNTWLRDAIAFGGSKTQIMDNTKVKRIKKLHHGTKISGYGLGVEYINREGKVQVIPAKRVVVSGGSLQSPGILQRSGLLNKNIGEHLGIHPCVATYGYFDHVIDTHKGTMMTTYSDVVANWDGQHYGAKIEGVSHHPGMVANATPWHGSLDHKRALLRWRYSTSLLTVSRDKDSYGRVYYVTDQDIVKVNYTMSKHDRQSVVAGIVASANILVAAGAREIRTMQYTVPPFVFASHEESSVDNPRYRHWITHMVEPAGAPPVSSTPHEMGTCRMGTSPKVSVVKPTGETWEVNGLYVADASVFPTTSGVNPMVTIMATCLHIAEHVVESLTGPQSSKL</sequence>
<feature type="domain" description="Glucose-methanol-choline oxidoreductase N-terminal" evidence="14">
    <location>
        <begin position="266"/>
        <end position="480"/>
    </location>
</feature>
<dbReference type="GO" id="GO:0016020">
    <property type="term" value="C:membrane"/>
    <property type="evidence" value="ECO:0007669"/>
    <property type="project" value="UniProtKB-SubCell"/>
</dbReference>
<evidence type="ECO:0000256" key="9">
    <source>
        <dbReference type="ARBA" id="ARBA00022989"/>
    </source>
</evidence>
<feature type="domain" description="Glucose-methanol-choline oxidoreductase C-terminal" evidence="16">
    <location>
        <begin position="564"/>
        <end position="704"/>
    </location>
</feature>
<dbReference type="GO" id="GO:0050660">
    <property type="term" value="F:flavin adenine dinucleotide binding"/>
    <property type="evidence" value="ECO:0007669"/>
    <property type="project" value="InterPro"/>
</dbReference>
<dbReference type="InParanoid" id="A0A163L088"/>
<dbReference type="Proteomes" id="UP000078561">
    <property type="component" value="Unassembled WGS sequence"/>
</dbReference>
<evidence type="ECO:0000256" key="10">
    <source>
        <dbReference type="ARBA" id="ARBA00023002"/>
    </source>
</evidence>
<dbReference type="PANTHER" id="PTHR46056:SF12">
    <property type="entry name" value="LONG-CHAIN-ALCOHOL OXIDASE"/>
    <property type="match status" value="1"/>
</dbReference>
<evidence type="ECO:0000259" key="15">
    <source>
        <dbReference type="Pfam" id="PF00890"/>
    </source>
</evidence>
<dbReference type="EC" id="1.1.3.20" evidence="5 12"/>
<keyword evidence="11" id="KW-0472">Membrane</keyword>
<dbReference type="OrthoDB" id="269227at2759"/>
<evidence type="ECO:0000256" key="7">
    <source>
        <dbReference type="ARBA" id="ARBA00022692"/>
    </source>
</evidence>
<evidence type="ECO:0000256" key="8">
    <source>
        <dbReference type="ARBA" id="ARBA00022827"/>
    </source>
</evidence>
<dbReference type="InterPro" id="IPR007867">
    <property type="entry name" value="GMC_OxRtase_C"/>
</dbReference>
<feature type="domain" description="FAD-dependent oxidoreductase 2 FAD-binding" evidence="15">
    <location>
        <begin position="215"/>
        <end position="247"/>
    </location>
</feature>
<dbReference type="PANTHER" id="PTHR46056">
    <property type="entry name" value="LONG-CHAIN-ALCOHOL OXIDASE"/>
    <property type="match status" value="1"/>
</dbReference>
<evidence type="ECO:0000256" key="5">
    <source>
        <dbReference type="ARBA" id="ARBA00013125"/>
    </source>
</evidence>
<keyword evidence="6" id="KW-0285">Flavoprotein</keyword>
<dbReference type="Pfam" id="PF00732">
    <property type="entry name" value="GMC_oxred_N"/>
    <property type="match status" value="1"/>
</dbReference>
<dbReference type="Gene3D" id="3.50.50.60">
    <property type="entry name" value="FAD/NAD(P)-binding domain"/>
    <property type="match status" value="2"/>
</dbReference>
<dbReference type="Pfam" id="PF05199">
    <property type="entry name" value="GMC_oxred_C"/>
    <property type="match status" value="1"/>
</dbReference>
<evidence type="ECO:0000256" key="3">
    <source>
        <dbReference type="ARBA" id="ARBA00004370"/>
    </source>
</evidence>
<dbReference type="Pfam" id="PF00890">
    <property type="entry name" value="FAD_binding_2"/>
    <property type="match status" value="1"/>
</dbReference>
<dbReference type="InterPro" id="IPR000172">
    <property type="entry name" value="GMC_OxRdtase_N"/>
</dbReference>
<comment type="subcellular location">
    <subcellularLocation>
        <location evidence="3">Membrane</location>
    </subcellularLocation>
</comment>
<evidence type="ECO:0000259" key="16">
    <source>
        <dbReference type="Pfam" id="PF05199"/>
    </source>
</evidence>
<dbReference type="InterPro" id="IPR012400">
    <property type="entry name" value="Long_Oxdase"/>
</dbReference>
<accession>A0A163L088</accession>
<comment type="catalytic activity">
    <reaction evidence="1 12">
        <text>a long-chain primary fatty alcohol + O2 = a long-chain fatty aldehyde + H2O2</text>
        <dbReference type="Rhea" id="RHEA:22756"/>
        <dbReference type="ChEBI" id="CHEBI:15379"/>
        <dbReference type="ChEBI" id="CHEBI:16240"/>
        <dbReference type="ChEBI" id="CHEBI:17176"/>
        <dbReference type="ChEBI" id="CHEBI:77396"/>
        <dbReference type="EC" id="1.1.3.20"/>
    </reaction>
</comment>
<evidence type="ECO:0000313" key="17">
    <source>
        <dbReference type="EMBL" id="SAM03040.1"/>
    </source>
</evidence>
<dbReference type="OMA" id="ASEVWPE"/>
<evidence type="ECO:0000313" key="18">
    <source>
        <dbReference type="Proteomes" id="UP000078561"/>
    </source>
</evidence>
<evidence type="ECO:0000256" key="1">
    <source>
        <dbReference type="ARBA" id="ARBA00000920"/>
    </source>
</evidence>
<keyword evidence="7" id="KW-0812">Transmembrane</keyword>